<evidence type="ECO:0000313" key="3">
    <source>
        <dbReference type="JaponicusDB" id="SJAG_02753"/>
    </source>
</evidence>
<dbReference type="GO" id="GO:0006887">
    <property type="term" value="P:exocytosis"/>
    <property type="evidence" value="ECO:0000318"/>
    <property type="project" value="GO_Central"/>
</dbReference>
<gene>
    <name evidence="3" type="primary">pof6</name>
    <name evidence="2" type="ORF">SJAG_02753</name>
</gene>
<name>B6K131_SCHJY</name>
<dbReference type="eggNOG" id="KOG3745">
    <property type="taxonomic scope" value="Eukaryota"/>
</dbReference>
<dbReference type="SUPFAM" id="SSF81383">
    <property type="entry name" value="F-box domain"/>
    <property type="match status" value="1"/>
</dbReference>
<dbReference type="GO" id="GO:0005634">
    <property type="term" value="C:nucleus"/>
    <property type="evidence" value="ECO:0007669"/>
    <property type="project" value="EnsemblFungi"/>
</dbReference>
<organism evidence="2 4">
    <name type="scientific">Schizosaccharomyces japonicus (strain yFS275 / FY16936)</name>
    <name type="common">Fission yeast</name>
    <dbReference type="NCBI Taxonomy" id="402676"/>
    <lineage>
        <taxon>Eukaryota</taxon>
        <taxon>Fungi</taxon>
        <taxon>Dikarya</taxon>
        <taxon>Ascomycota</taxon>
        <taxon>Taphrinomycotina</taxon>
        <taxon>Schizosaccharomycetes</taxon>
        <taxon>Schizosaccharomycetales</taxon>
        <taxon>Schizosaccharomycetaceae</taxon>
        <taxon>Schizosaccharomyces</taxon>
    </lineage>
</organism>
<dbReference type="Gene3D" id="1.20.1280.50">
    <property type="match status" value="1"/>
</dbReference>
<keyword evidence="4" id="KW-1185">Reference proteome</keyword>
<dbReference type="GeneID" id="7051128"/>
<reference evidence="2 4" key="1">
    <citation type="journal article" date="2011" name="Science">
        <title>Comparative functional genomics of the fission yeasts.</title>
        <authorList>
            <person name="Rhind N."/>
            <person name="Chen Z."/>
            <person name="Yassour M."/>
            <person name="Thompson D.A."/>
            <person name="Haas B.J."/>
            <person name="Habib N."/>
            <person name="Wapinski I."/>
            <person name="Roy S."/>
            <person name="Lin M.F."/>
            <person name="Heiman D.I."/>
            <person name="Young S.K."/>
            <person name="Furuya K."/>
            <person name="Guo Y."/>
            <person name="Pidoux A."/>
            <person name="Chen H.M."/>
            <person name="Robbertse B."/>
            <person name="Goldberg J.M."/>
            <person name="Aoki K."/>
            <person name="Bayne E.H."/>
            <person name="Berlin A.M."/>
            <person name="Desjardins C.A."/>
            <person name="Dobbs E."/>
            <person name="Dukaj L."/>
            <person name="Fan L."/>
            <person name="FitzGerald M.G."/>
            <person name="French C."/>
            <person name="Gujja S."/>
            <person name="Hansen K."/>
            <person name="Keifenheim D."/>
            <person name="Levin J.Z."/>
            <person name="Mosher R.A."/>
            <person name="Mueller C.A."/>
            <person name="Pfiffner J."/>
            <person name="Priest M."/>
            <person name="Russ C."/>
            <person name="Smialowska A."/>
            <person name="Swoboda P."/>
            <person name="Sykes S.M."/>
            <person name="Vaughn M."/>
            <person name="Vengrova S."/>
            <person name="Yoder R."/>
            <person name="Zeng Q."/>
            <person name="Allshire R."/>
            <person name="Baulcombe D."/>
            <person name="Birren B.W."/>
            <person name="Brown W."/>
            <person name="Ekwall K."/>
            <person name="Kellis M."/>
            <person name="Leatherwood J."/>
            <person name="Levin H."/>
            <person name="Margalit H."/>
            <person name="Martienssen R."/>
            <person name="Nieduszynski C.A."/>
            <person name="Spatafora J.W."/>
            <person name="Friedman N."/>
            <person name="Dalgaard J.Z."/>
            <person name="Baumann P."/>
            <person name="Niki H."/>
            <person name="Regev A."/>
            <person name="Nusbaum C."/>
        </authorList>
    </citation>
    <scope>NUCLEOTIDE SEQUENCE [LARGE SCALE GENOMIC DNA]</scope>
    <source>
        <strain evidence="4">yFS275 / FY16936</strain>
    </source>
</reference>
<feature type="domain" description="F-box" evidence="1">
    <location>
        <begin position="33"/>
        <end position="73"/>
    </location>
</feature>
<dbReference type="Pfam" id="PF12937">
    <property type="entry name" value="F-box-like"/>
    <property type="match status" value="1"/>
</dbReference>
<dbReference type="GO" id="GO:0030428">
    <property type="term" value="C:cell septum"/>
    <property type="evidence" value="ECO:0007669"/>
    <property type="project" value="EnsemblFungi"/>
</dbReference>
<evidence type="ECO:0000313" key="2">
    <source>
        <dbReference type="EMBL" id="EEB07652.1"/>
    </source>
</evidence>
<dbReference type="VEuPathDB" id="FungiDB:SJAG_02753"/>
<dbReference type="CDD" id="cd09917">
    <property type="entry name" value="F-box_SF"/>
    <property type="match status" value="1"/>
</dbReference>
<dbReference type="GO" id="GO:0051286">
    <property type="term" value="C:cell tip"/>
    <property type="evidence" value="ECO:0007669"/>
    <property type="project" value="EnsemblFungi"/>
</dbReference>
<dbReference type="InterPro" id="IPR009976">
    <property type="entry name" value="Sec10-like"/>
</dbReference>
<dbReference type="InterPro" id="IPR001810">
    <property type="entry name" value="F-box_dom"/>
</dbReference>
<evidence type="ECO:0000313" key="4">
    <source>
        <dbReference type="Proteomes" id="UP000001744"/>
    </source>
</evidence>
<dbReference type="GO" id="GO:0000920">
    <property type="term" value="P:septum digestion after cytokinesis"/>
    <property type="evidence" value="ECO:0007669"/>
    <property type="project" value="EnsemblFungi"/>
</dbReference>
<dbReference type="STRING" id="402676.B6K131"/>
<dbReference type="InterPro" id="IPR048627">
    <property type="entry name" value="Sec10_HB"/>
</dbReference>
<dbReference type="SMART" id="SM00256">
    <property type="entry name" value="FBOX"/>
    <property type="match status" value="1"/>
</dbReference>
<dbReference type="RefSeq" id="XP_002173945.1">
    <property type="nucleotide sequence ID" value="XM_002173909.2"/>
</dbReference>
<dbReference type="PANTHER" id="PTHR12100:SF1">
    <property type="entry name" value="RECYCLIN-1"/>
    <property type="match status" value="1"/>
</dbReference>
<dbReference type="Proteomes" id="UP000001744">
    <property type="component" value="Unassembled WGS sequence"/>
</dbReference>
<dbReference type="Pfam" id="PF07393">
    <property type="entry name" value="Sec10_HB"/>
    <property type="match status" value="1"/>
</dbReference>
<dbReference type="AlphaFoldDB" id="B6K131"/>
<dbReference type="OMA" id="WYQVKRD"/>
<dbReference type="EMBL" id="KE651166">
    <property type="protein sequence ID" value="EEB07652.1"/>
    <property type="molecule type" value="Genomic_DNA"/>
</dbReference>
<dbReference type="GO" id="GO:0006893">
    <property type="term" value="P:Golgi to plasma membrane transport"/>
    <property type="evidence" value="ECO:0000318"/>
    <property type="project" value="GO_Central"/>
</dbReference>
<protein>
    <submittedName>
        <fullName evidence="2">F-box protein Pof6</fullName>
    </submittedName>
</protein>
<dbReference type="OrthoDB" id="5554140at2759"/>
<dbReference type="PANTHER" id="PTHR12100">
    <property type="entry name" value="SEC10"/>
    <property type="match status" value="1"/>
</dbReference>
<dbReference type="HOGENOM" id="CLU_003875_0_0_1"/>
<dbReference type="GO" id="GO:0000145">
    <property type="term" value="C:exocyst"/>
    <property type="evidence" value="ECO:0000318"/>
    <property type="project" value="GO_Central"/>
</dbReference>
<evidence type="ECO:0000259" key="1">
    <source>
        <dbReference type="SMART" id="SM00256"/>
    </source>
</evidence>
<dbReference type="JaponicusDB" id="SJAG_02753">
    <property type="gene designation" value="pof6"/>
</dbReference>
<dbReference type="InterPro" id="IPR036047">
    <property type="entry name" value="F-box-like_dom_sf"/>
</dbReference>
<dbReference type="GO" id="GO:0032153">
    <property type="term" value="C:cell division site"/>
    <property type="evidence" value="ECO:0007669"/>
    <property type="project" value="EnsemblFungi"/>
</dbReference>
<accession>B6K131</accession>
<sequence>MKSNRRKRNEYEQYIATLNRRLDDLEAAKIGVFTPNIYLQVLTFLPIRDLRTCALTCKAFYRLCHNRSFFIKKLKRLEAWDTRLAREHYREDRLSSQFISTSNDSSLNSSSFQALTSSSDDVNVKTEQSNSTVKKDIQFPVHIDYYSEGGKQTVIEVFNHIHNRVELARQDFLYIYQVLFPLYDDIVHANNTLDPIALSAFSTPEEQAQVIQLLVRFGHCAPHGYPESIESQIAIHKIADLFVKACLVEFEVGCDTRNFKMIARFANVLQDFSGPDTYLDTYVKKESSYIRSIIPFDPYSCLSISEDTIVQLAPLKRFVEQLRQYTLSQSKIVEKYMPQPEFTMLLYSREVIGPYLRDYITALCEHLSDEDLLSYLKVISGAYALCKSFIDISDGFVVLDVAFQTQIDVYMSQELQLLNSKTQRIVNDWNVELEKKADATVSVYQKAMSQSMVKNTFLKAFKEIMLRPTSLFSLSNTNDAENEDTLYAGEHKNDMVSLELTDSASHAFAHHNSTASMDTNELKLQVALMKERLSGISSLFNLEVALSLIHACKNSLARANVFLGVSASQDDDVRKLCKSLFITLLKVLGTGHLKSGFDRAIKHLSSFDPRNEITETIEPVVKFLELISVGDMIQQMIDAFYEEEMRNICVKDDTFDPAVSEKKNFEHLIDEKAAEGLHKGINVLMEHVDYLLETLTPPDYFATEEIGIVEPSKACQYVVQFLEYHLKLIVGCADREILDVFYKEIGMRLYSSICTFIRSQKFTTAGGIRFLSDANRYYQFALSLKQRDIAPYFKALKEIANLFIVDGKNSKEIGAITTDSSRFSVFRPEEVYEFAHCRSDWFYVKHEVDKAIYGMDCTVM</sequence>
<proteinExistence type="predicted"/>